<dbReference type="HOGENOM" id="CLU_910273_0_0_1"/>
<dbReference type="AlphaFoldDB" id="A4RZ36"/>
<protein>
    <submittedName>
        <fullName evidence="2">Uncharacterized protein</fullName>
    </submittedName>
</protein>
<dbReference type="Proteomes" id="UP000001568">
    <property type="component" value="Chromosome 6"/>
</dbReference>
<name>A4RZ36_OSTLU</name>
<dbReference type="GeneID" id="5002592"/>
<feature type="region of interest" description="Disordered" evidence="1">
    <location>
        <begin position="1"/>
        <end position="40"/>
    </location>
</feature>
<accession>A4RZ36</accession>
<dbReference type="KEGG" id="olu:OSTLU_32241"/>
<dbReference type="Gramene" id="ABO96800">
    <property type="protein sequence ID" value="ABO96800"/>
    <property type="gene ID" value="OSTLU_32241"/>
</dbReference>
<sequence length="306" mass="33362">MSRATARAAPRDARFATRASRRARGARRAAEDDARATPTRPALNLLGRTVKVKHILEGRADDALGRLAADVVADARGVDADALARDVDRLFALCPGLGERVARGEVKRALAAELAVDLRETMAAMLAIKNTFASADVDAGDVCAREPRLLRLREEALEGVRERAASTRERLGDACDADGLFATIPSCLLASQEELDGILERVTGLRALMPDADIVKLLRGRPALCLEDRAYSRAAIAVSALRKAMPKDCRIDLMLSDFPSLLFMDIEMLLEDLRQTFGGDPCWTLRRNPGIATQFEKNNGTFNPLR</sequence>
<dbReference type="OrthoDB" id="10517557at2759"/>
<evidence type="ECO:0000313" key="3">
    <source>
        <dbReference type="Proteomes" id="UP000001568"/>
    </source>
</evidence>
<proteinExistence type="predicted"/>
<reference evidence="2 3" key="1">
    <citation type="journal article" date="2007" name="Proc. Natl. Acad. Sci. U.S.A.">
        <title>The tiny eukaryote Ostreococcus provides genomic insights into the paradox of plankton speciation.</title>
        <authorList>
            <person name="Palenik B."/>
            <person name="Grimwood J."/>
            <person name="Aerts A."/>
            <person name="Rouze P."/>
            <person name="Salamov A."/>
            <person name="Putnam N."/>
            <person name="Dupont C."/>
            <person name="Jorgensen R."/>
            <person name="Derelle E."/>
            <person name="Rombauts S."/>
            <person name="Zhou K."/>
            <person name="Otillar R."/>
            <person name="Merchant S.S."/>
            <person name="Podell S."/>
            <person name="Gaasterland T."/>
            <person name="Napoli C."/>
            <person name="Gendler K."/>
            <person name="Manuell A."/>
            <person name="Tai V."/>
            <person name="Vallon O."/>
            <person name="Piganeau G."/>
            <person name="Jancek S."/>
            <person name="Heijde M."/>
            <person name="Jabbari K."/>
            <person name="Bowler C."/>
            <person name="Lohr M."/>
            <person name="Robbens S."/>
            <person name="Werner G."/>
            <person name="Dubchak I."/>
            <person name="Pazour G.J."/>
            <person name="Ren Q."/>
            <person name="Paulsen I."/>
            <person name="Delwiche C."/>
            <person name="Schmutz J."/>
            <person name="Rokhsar D."/>
            <person name="Van de Peer Y."/>
            <person name="Moreau H."/>
            <person name="Grigoriev I.V."/>
        </authorList>
    </citation>
    <scope>NUCLEOTIDE SEQUENCE [LARGE SCALE GENOMIC DNA]</scope>
    <source>
        <strain evidence="2 3">CCE9901</strain>
    </source>
</reference>
<evidence type="ECO:0000313" key="2">
    <source>
        <dbReference type="EMBL" id="ABO96800.1"/>
    </source>
</evidence>
<evidence type="ECO:0000256" key="1">
    <source>
        <dbReference type="SAM" id="MobiDB-lite"/>
    </source>
</evidence>
<organism evidence="2 3">
    <name type="scientific">Ostreococcus lucimarinus (strain CCE9901)</name>
    <dbReference type="NCBI Taxonomy" id="436017"/>
    <lineage>
        <taxon>Eukaryota</taxon>
        <taxon>Viridiplantae</taxon>
        <taxon>Chlorophyta</taxon>
        <taxon>Mamiellophyceae</taxon>
        <taxon>Mamiellales</taxon>
        <taxon>Bathycoccaceae</taxon>
        <taxon>Ostreococcus</taxon>
    </lineage>
</organism>
<dbReference type="RefSeq" id="XP_001418507.1">
    <property type="nucleotide sequence ID" value="XM_001418470.1"/>
</dbReference>
<keyword evidence="3" id="KW-1185">Reference proteome</keyword>
<gene>
    <name evidence="2" type="ORF">OSTLU_32241</name>
</gene>
<dbReference type="EMBL" id="CP000586">
    <property type="protein sequence ID" value="ABO96800.1"/>
    <property type="molecule type" value="Genomic_DNA"/>
</dbReference>